<proteinExistence type="predicted"/>
<dbReference type="Pfam" id="PF00650">
    <property type="entry name" value="CRAL_TRIO"/>
    <property type="match status" value="1"/>
</dbReference>
<feature type="domain" description="CRAL-TRIO" evidence="1">
    <location>
        <begin position="97"/>
        <end position="258"/>
    </location>
</feature>
<dbReference type="GO" id="GO:0005737">
    <property type="term" value="C:cytoplasm"/>
    <property type="evidence" value="ECO:0007669"/>
    <property type="project" value="TreeGrafter"/>
</dbReference>
<feature type="non-terminal residue" evidence="2">
    <location>
        <position position="1"/>
    </location>
</feature>
<dbReference type="Proteomes" id="UP000708208">
    <property type="component" value="Unassembled WGS sequence"/>
</dbReference>
<dbReference type="CDD" id="cd00170">
    <property type="entry name" value="SEC14"/>
    <property type="match status" value="1"/>
</dbReference>
<keyword evidence="3" id="KW-1185">Reference proteome</keyword>
<dbReference type="EMBL" id="CAJVCH010127585">
    <property type="protein sequence ID" value="CAG7725851.1"/>
    <property type="molecule type" value="Genomic_DNA"/>
</dbReference>
<dbReference type="InterPro" id="IPR051064">
    <property type="entry name" value="SEC14/CRAL-TRIO_domain"/>
</dbReference>
<protein>
    <recommendedName>
        <fullName evidence="1">CRAL-TRIO domain-containing protein</fullName>
    </recommendedName>
</protein>
<dbReference type="InterPro" id="IPR001251">
    <property type="entry name" value="CRAL-TRIO_dom"/>
</dbReference>
<dbReference type="PROSITE" id="PS50191">
    <property type="entry name" value="CRAL_TRIO"/>
    <property type="match status" value="1"/>
</dbReference>
<dbReference type="SMART" id="SM00516">
    <property type="entry name" value="SEC14"/>
    <property type="match status" value="1"/>
</dbReference>
<comment type="caution">
    <text evidence="2">The sequence shown here is derived from an EMBL/GenBank/DDBJ whole genome shotgun (WGS) entry which is preliminary data.</text>
</comment>
<accession>A0A8J2P4Y5</accession>
<evidence type="ECO:0000313" key="2">
    <source>
        <dbReference type="EMBL" id="CAG7725851.1"/>
    </source>
</evidence>
<evidence type="ECO:0000259" key="1">
    <source>
        <dbReference type="PROSITE" id="PS50191"/>
    </source>
</evidence>
<evidence type="ECO:0000313" key="3">
    <source>
        <dbReference type="Proteomes" id="UP000708208"/>
    </source>
</evidence>
<gene>
    <name evidence="2" type="ORF">AFUS01_LOCUS14792</name>
</gene>
<dbReference type="PANTHER" id="PTHR23324">
    <property type="entry name" value="SEC14 RELATED PROTEIN"/>
    <property type="match status" value="1"/>
</dbReference>
<dbReference type="AlphaFoldDB" id="A0A8J2P4Y5"/>
<name>A0A8J2P4Y5_9HEXA</name>
<reference evidence="2" key="1">
    <citation type="submission" date="2021-06" db="EMBL/GenBank/DDBJ databases">
        <authorList>
            <person name="Hodson N. C."/>
            <person name="Mongue J. A."/>
            <person name="Jaron S. K."/>
        </authorList>
    </citation>
    <scope>NUCLEOTIDE SEQUENCE</scope>
</reference>
<dbReference type="OrthoDB" id="1434354at2759"/>
<sequence>MCSNDCNSVLLNCWKNLKDSVNFANMAAPSLYELELLGEFRVRMKDLGLNEFLNSDMELLRWIRARENNLDQAELMLRRHMKWRKEVNFDELLLWDVPKICEELMPETFLGFDEDGCPVFLSLTGKWDLKQVIQEVGPETTLLARWRKVKTYEEFMRNKLTSKGVPVTQYSIITDLEGLSIAQGTFAVLRVLSKSAQIFEANFPECTKYLVFLNAPWFFPMFYKCAKPFLSDKTRGKCHIYGTKCRKEWMEFLRPMFP</sequence>
<organism evidence="2 3">
    <name type="scientific">Allacma fusca</name>
    <dbReference type="NCBI Taxonomy" id="39272"/>
    <lineage>
        <taxon>Eukaryota</taxon>
        <taxon>Metazoa</taxon>
        <taxon>Ecdysozoa</taxon>
        <taxon>Arthropoda</taxon>
        <taxon>Hexapoda</taxon>
        <taxon>Collembola</taxon>
        <taxon>Symphypleona</taxon>
        <taxon>Sminthuridae</taxon>
        <taxon>Allacma</taxon>
    </lineage>
</organism>
<dbReference type="PANTHER" id="PTHR23324:SF83">
    <property type="entry name" value="SEC14-LIKE PROTEIN 2"/>
    <property type="match status" value="1"/>
</dbReference>